<feature type="domain" description="Tc1-like transposase DDE" evidence="1">
    <location>
        <begin position="2"/>
        <end position="42"/>
    </location>
</feature>
<organism evidence="2 3">
    <name type="scientific">Planktothricoides raciborskii FACHB-1370</name>
    <dbReference type="NCBI Taxonomy" id="2949576"/>
    <lineage>
        <taxon>Bacteria</taxon>
        <taxon>Bacillati</taxon>
        <taxon>Cyanobacteriota</taxon>
        <taxon>Cyanophyceae</taxon>
        <taxon>Oscillatoriophycideae</taxon>
        <taxon>Oscillatoriales</taxon>
        <taxon>Oscillatoriaceae</taxon>
        <taxon>Planktothricoides</taxon>
    </lineage>
</organism>
<evidence type="ECO:0000259" key="1">
    <source>
        <dbReference type="Pfam" id="PF13358"/>
    </source>
</evidence>
<proteinExistence type="predicted"/>
<dbReference type="Pfam" id="PF13358">
    <property type="entry name" value="DDE_3"/>
    <property type="match status" value="1"/>
</dbReference>
<dbReference type="InterPro" id="IPR036397">
    <property type="entry name" value="RNaseH_sf"/>
</dbReference>
<dbReference type="EMBL" id="JACJSK010000107">
    <property type="protein sequence ID" value="MBD2547898.1"/>
    <property type="molecule type" value="Genomic_DNA"/>
</dbReference>
<accession>A0ABR8EMN5</accession>
<gene>
    <name evidence="2" type="ORF">H6G72_29590</name>
</gene>
<sequence length="67" mass="7686">GATVEYLPPYSPEFNLIEMLWSTVKSLVRIFPTRSMSALEQLIELALMLIGTTTFKNWFTKCCYCTS</sequence>
<feature type="non-terminal residue" evidence="2">
    <location>
        <position position="1"/>
    </location>
</feature>
<dbReference type="Gene3D" id="3.30.420.10">
    <property type="entry name" value="Ribonuclease H-like superfamily/Ribonuclease H"/>
    <property type="match status" value="1"/>
</dbReference>
<evidence type="ECO:0000313" key="3">
    <source>
        <dbReference type="Proteomes" id="UP000641954"/>
    </source>
</evidence>
<dbReference type="InterPro" id="IPR038717">
    <property type="entry name" value="Tc1-like_DDE_dom"/>
</dbReference>
<protein>
    <submittedName>
        <fullName evidence="2">Transposase</fullName>
    </submittedName>
</protein>
<evidence type="ECO:0000313" key="2">
    <source>
        <dbReference type="EMBL" id="MBD2547898.1"/>
    </source>
</evidence>
<dbReference type="Proteomes" id="UP000641954">
    <property type="component" value="Unassembled WGS sequence"/>
</dbReference>
<reference evidence="2 3" key="1">
    <citation type="journal article" date="2020" name="ISME J.">
        <title>Comparative genomics reveals insights into cyanobacterial evolution and habitat adaptation.</title>
        <authorList>
            <person name="Chen M.Y."/>
            <person name="Teng W.K."/>
            <person name="Zhao L."/>
            <person name="Hu C.X."/>
            <person name="Zhou Y.K."/>
            <person name="Han B.P."/>
            <person name="Song L.R."/>
            <person name="Shu W.S."/>
        </authorList>
    </citation>
    <scope>NUCLEOTIDE SEQUENCE [LARGE SCALE GENOMIC DNA]</scope>
    <source>
        <strain evidence="2 3">FACHB-1370</strain>
    </source>
</reference>
<dbReference type="RefSeq" id="WP_190880884.1">
    <property type="nucleotide sequence ID" value="NZ_JACJSK010000107.1"/>
</dbReference>
<keyword evidence="3" id="KW-1185">Reference proteome</keyword>
<comment type="caution">
    <text evidence="2">The sequence shown here is derived from an EMBL/GenBank/DDBJ whole genome shotgun (WGS) entry which is preliminary data.</text>
</comment>
<name>A0ABR8EMN5_9CYAN</name>